<evidence type="ECO:0000313" key="1">
    <source>
        <dbReference type="EMBL" id="KNH01413.1"/>
    </source>
</evidence>
<evidence type="ECO:0000313" key="2">
    <source>
        <dbReference type="Proteomes" id="UP000037446"/>
    </source>
</evidence>
<sequence length="316" mass="35510">MTACRSRSFGPRTCGSTRCLRRSRRCRLRQLHRARCIGGDRRFVGTDAGGARKHAEIARGGLLRAGQAGHVIEIGSHPRAKPCRQHGVGNILRLFRIAEHRKAESARAERGDIAVAKQRQKRGFERFTVARDRLAERQPPHCFRTRTIVQCQTVKLLRAGRIADEIEGQAAILRHPRIGHPCPLGLGEQAQRFDRAVRARIGARQTDAGARIAGRQFVRTAEKADRRIDVVEFKRGFAGVEQRGHILRITCQPRQRIAQFLLPRTRQGLHDLALGRRRCALHRHGQQYSGSSKTPGRNHVLSFAARALTRAETAAY</sequence>
<reference evidence="1" key="1">
    <citation type="submission" date="2015-02" db="EMBL/GenBank/DDBJ databases">
        <authorList>
            <person name="Chooi Y.-H."/>
        </authorList>
    </citation>
    <scope>NUCLEOTIDE SEQUENCE [LARGE SCALE GENOMIC DNA]</scope>
    <source>
        <strain evidence="1">LAMA 915</strain>
    </source>
</reference>
<dbReference type="Proteomes" id="UP000037446">
    <property type="component" value="Unassembled WGS sequence"/>
</dbReference>
<proteinExistence type="predicted"/>
<dbReference type="AlphaFoldDB" id="A0A0L1KBU9"/>
<organism evidence="1 2">
    <name type="scientific">Qipengyuania citrea LAMA 915</name>
    <dbReference type="NCBI Taxonomy" id="1306953"/>
    <lineage>
        <taxon>Bacteria</taxon>
        <taxon>Pseudomonadati</taxon>
        <taxon>Pseudomonadota</taxon>
        <taxon>Alphaproteobacteria</taxon>
        <taxon>Sphingomonadales</taxon>
        <taxon>Erythrobacteraceae</taxon>
        <taxon>Qipengyuania</taxon>
    </lineage>
</organism>
<gene>
    <name evidence="1" type="ORF">J121_544</name>
</gene>
<name>A0A0L1KBU9_9SPHN</name>
<comment type="caution">
    <text evidence="1">The sequence shown here is derived from an EMBL/GenBank/DDBJ whole genome shotgun (WGS) entry which is preliminary data.</text>
</comment>
<accession>A0A0L1KBU9</accession>
<dbReference type="EMBL" id="JYNE01000026">
    <property type="protein sequence ID" value="KNH01413.1"/>
    <property type="molecule type" value="Genomic_DNA"/>
</dbReference>
<protein>
    <submittedName>
        <fullName evidence="1">Membrane associated protein</fullName>
    </submittedName>
</protein>